<reference evidence="6 7" key="1">
    <citation type="journal article" date="2015" name="Plant Cell">
        <title>Oil accumulation by the oleaginous diatom Fistulifera solaris as revealed by the genome and transcriptome.</title>
        <authorList>
            <person name="Tanaka T."/>
            <person name="Maeda Y."/>
            <person name="Veluchamy A."/>
            <person name="Tanaka M."/>
            <person name="Abida H."/>
            <person name="Marechal E."/>
            <person name="Bowler C."/>
            <person name="Muto M."/>
            <person name="Sunaga Y."/>
            <person name="Tanaka M."/>
            <person name="Yoshino T."/>
            <person name="Taniguchi T."/>
            <person name="Fukuda Y."/>
            <person name="Nemoto M."/>
            <person name="Matsumoto M."/>
            <person name="Wong P.S."/>
            <person name="Aburatani S."/>
            <person name="Fujibuchi W."/>
        </authorList>
    </citation>
    <scope>NUCLEOTIDE SEQUENCE [LARGE SCALE GENOMIC DNA]</scope>
    <source>
        <strain evidence="6 7">JPCC DA0580</strain>
    </source>
</reference>
<dbReference type="InParanoid" id="A0A1Z5JT01"/>
<dbReference type="PANTHER" id="PTHR47966">
    <property type="entry name" value="BETA-SITE APP-CLEAVING ENZYME, ISOFORM A-RELATED"/>
    <property type="match status" value="1"/>
</dbReference>
<proteinExistence type="inferred from homology"/>
<gene>
    <name evidence="6" type="ORF">FisN_5Hh266</name>
</gene>
<evidence type="ECO:0000313" key="7">
    <source>
        <dbReference type="Proteomes" id="UP000198406"/>
    </source>
</evidence>
<keyword evidence="3" id="KW-0378">Hydrolase</keyword>
<dbReference type="PROSITE" id="PS51767">
    <property type="entry name" value="PEPTIDASE_A1"/>
    <property type="match status" value="1"/>
</dbReference>
<evidence type="ECO:0000256" key="3">
    <source>
        <dbReference type="ARBA" id="ARBA00022750"/>
    </source>
</evidence>
<accession>A0A1Z5JT01</accession>
<dbReference type="Proteomes" id="UP000198406">
    <property type="component" value="Unassembled WGS sequence"/>
</dbReference>
<keyword evidence="4" id="KW-0812">Transmembrane</keyword>
<dbReference type="OrthoDB" id="45789at2759"/>
<keyword evidence="2" id="KW-0645">Protease</keyword>
<dbReference type="CDD" id="cd05471">
    <property type="entry name" value="pepsin_like"/>
    <property type="match status" value="1"/>
</dbReference>
<dbReference type="InterPro" id="IPR034164">
    <property type="entry name" value="Pepsin-like_dom"/>
</dbReference>
<keyword evidence="3" id="KW-0064">Aspartyl protease</keyword>
<dbReference type="AlphaFoldDB" id="A0A1Z5JT01"/>
<comment type="similarity">
    <text evidence="1">Belongs to the peptidase A1 family.</text>
</comment>
<dbReference type="GO" id="GO:0006508">
    <property type="term" value="P:proteolysis"/>
    <property type="evidence" value="ECO:0007669"/>
    <property type="project" value="UniProtKB-KW"/>
</dbReference>
<dbReference type="Gene3D" id="2.40.70.10">
    <property type="entry name" value="Acid Proteases"/>
    <property type="match status" value="1"/>
</dbReference>
<protein>
    <recommendedName>
        <fullName evidence="5">Peptidase A1 domain-containing protein</fullName>
    </recommendedName>
</protein>
<evidence type="ECO:0000313" key="6">
    <source>
        <dbReference type="EMBL" id="GAX16891.1"/>
    </source>
</evidence>
<dbReference type="PRINTS" id="PR00792">
    <property type="entry name" value="PEPSIN"/>
</dbReference>
<dbReference type="Pfam" id="PF00026">
    <property type="entry name" value="Asp"/>
    <property type="match status" value="1"/>
</dbReference>
<name>A0A1Z5JT01_FISSO</name>
<evidence type="ECO:0000256" key="4">
    <source>
        <dbReference type="SAM" id="Phobius"/>
    </source>
</evidence>
<evidence type="ECO:0000259" key="5">
    <source>
        <dbReference type="PROSITE" id="PS51767"/>
    </source>
</evidence>
<organism evidence="6 7">
    <name type="scientific">Fistulifera solaris</name>
    <name type="common">Oleaginous diatom</name>
    <dbReference type="NCBI Taxonomy" id="1519565"/>
    <lineage>
        <taxon>Eukaryota</taxon>
        <taxon>Sar</taxon>
        <taxon>Stramenopiles</taxon>
        <taxon>Ochrophyta</taxon>
        <taxon>Bacillariophyta</taxon>
        <taxon>Bacillariophyceae</taxon>
        <taxon>Bacillariophycidae</taxon>
        <taxon>Naviculales</taxon>
        <taxon>Naviculaceae</taxon>
        <taxon>Fistulifera</taxon>
    </lineage>
</organism>
<keyword evidence="4" id="KW-1133">Transmembrane helix</keyword>
<feature type="transmembrane region" description="Helical" evidence="4">
    <location>
        <begin position="375"/>
        <end position="393"/>
    </location>
</feature>
<dbReference type="InterPro" id="IPR033121">
    <property type="entry name" value="PEPTIDASE_A1"/>
</dbReference>
<feature type="domain" description="Peptidase A1" evidence="5">
    <location>
        <begin position="1"/>
        <end position="321"/>
    </location>
</feature>
<dbReference type="PANTHER" id="PTHR47966:SF51">
    <property type="entry name" value="BETA-SITE APP-CLEAVING ENZYME, ISOFORM A-RELATED"/>
    <property type="match status" value="1"/>
</dbReference>
<comment type="caution">
    <text evidence="6">The sequence shown here is derived from an EMBL/GenBank/DDBJ whole genome shotgun (WGS) entry which is preliminary data.</text>
</comment>
<dbReference type="GO" id="GO:0004190">
    <property type="term" value="F:aspartic-type endopeptidase activity"/>
    <property type="evidence" value="ECO:0007669"/>
    <property type="project" value="UniProtKB-KW"/>
</dbReference>
<evidence type="ECO:0000256" key="2">
    <source>
        <dbReference type="ARBA" id="ARBA00022670"/>
    </source>
</evidence>
<dbReference type="EMBL" id="BDSP01000111">
    <property type="protein sequence ID" value="GAX16891.1"/>
    <property type="molecule type" value="Genomic_DNA"/>
</dbReference>
<keyword evidence="4" id="KW-0472">Membrane</keyword>
<keyword evidence="7" id="KW-1185">Reference proteome</keyword>
<dbReference type="SUPFAM" id="SSF50630">
    <property type="entry name" value="Acid proteases"/>
    <property type="match status" value="1"/>
</dbReference>
<dbReference type="InterPro" id="IPR001461">
    <property type="entry name" value="Aspartic_peptidase_A1"/>
</dbReference>
<evidence type="ECO:0000256" key="1">
    <source>
        <dbReference type="ARBA" id="ARBA00007447"/>
    </source>
</evidence>
<sequence length="427" mass="47109">MRWLNEEVPGATWTMSIANCHSHSLVGKVQIDGSDVLLLIDTKATDVFLADHSLSSSHSVPIGLDSQIEAFDQVYQQYTGDVPLPCNANGILGLGRSATTSTNETSVLGHLSSLLKHNMFAIYATTTDDTNANDNVLSTSSKIVWGGYDNRHYQDCLEWNSVGQWEEEQLFQGGWDVVLQGAFVGGVDLPDSQEALIDTTTYNIQCPSTALERIIEVNKLVCYKHSDDAMVAVDCVSGEYNVLALADCGAHFESLGFYMDGHTYYMSKDNLMYEITGSSHEKICALRLEPSNTTESWVLGTIFMTRYYTVFDFARNRIGFAVRSEGRNKERCPDDWSEDIRYDGKPIPVPTAPPTAAPTSAPTILLPPSNEPGPSMVPIIASALLILLCFGLFRGGSRRRRRIHESNNQYSLASRHEDAEAPGLELM</sequence>
<dbReference type="InterPro" id="IPR021109">
    <property type="entry name" value="Peptidase_aspartic_dom_sf"/>
</dbReference>